<dbReference type="CDD" id="cd01830">
    <property type="entry name" value="XynE_like"/>
    <property type="match status" value="1"/>
</dbReference>
<evidence type="ECO:0000313" key="4">
    <source>
        <dbReference type="Proteomes" id="UP001597176"/>
    </source>
</evidence>
<name>A0ABW3X245_9HYPH</name>
<keyword evidence="1" id="KW-0732">Signal</keyword>
<dbReference type="InterPro" id="IPR053140">
    <property type="entry name" value="GDSL_Rv0518-like"/>
</dbReference>
<dbReference type="RefSeq" id="WP_238205663.1">
    <property type="nucleotide sequence ID" value="NZ_JBHTND010000021.1"/>
</dbReference>
<keyword evidence="3" id="KW-0378">Hydrolase</keyword>
<keyword evidence="4" id="KW-1185">Reference proteome</keyword>
<sequence>MAEILSGTGLRRAFCVFLAFLAAMLAGAAPLFAQERWAGAWGYATTPRIPGVDPLQPPGTYFHRVKLTQRGNAIMLTLSNTEGLAPATVTVVGIAAAVGTTGFEFNPTTLRQFFFNGQPNITLPIGVSVLTDPLPYSTDVGQEFIISVTFTTPTLPPWNPIGLPVAFAPSVGNGIGPIKTMQVRPYLAQISVREPAARCTVVAFGDSITDGYLGFSPTVRGWPGRLAERMALLPPERRCGVVNMGIQGNRLLSRGNGILGLDRFWRDVASVPGATHVVLLEGINDIGWAGTSAPDLINGYRQFITRARSLGLRVIAGTMTPAGGSSLIGGDKDMTRNQVNEFIRFSGAFDGVIDFDVAVRNPYATTWLRPDSDSGDHLHPNDNGYRLMGDEVNLNLFAPMP</sequence>
<dbReference type="PANTHER" id="PTHR43784">
    <property type="entry name" value="GDSL-LIKE LIPASE/ACYLHYDROLASE, PUTATIVE (AFU_ORTHOLOGUE AFUA_2G00820)-RELATED"/>
    <property type="match status" value="1"/>
</dbReference>
<reference evidence="4" key="1">
    <citation type="journal article" date="2019" name="Int. J. Syst. Evol. Microbiol.">
        <title>The Global Catalogue of Microorganisms (GCM) 10K type strain sequencing project: providing services to taxonomists for standard genome sequencing and annotation.</title>
        <authorList>
            <consortium name="The Broad Institute Genomics Platform"/>
            <consortium name="The Broad Institute Genome Sequencing Center for Infectious Disease"/>
            <person name="Wu L."/>
            <person name="Ma J."/>
        </authorList>
    </citation>
    <scope>NUCLEOTIDE SEQUENCE [LARGE SCALE GENOMIC DNA]</scope>
    <source>
        <strain evidence="4">CCUG 56108</strain>
    </source>
</reference>
<dbReference type="Gene3D" id="3.40.50.1110">
    <property type="entry name" value="SGNH hydrolase"/>
    <property type="match status" value="1"/>
</dbReference>
<feature type="signal peptide" evidence="1">
    <location>
        <begin position="1"/>
        <end position="28"/>
    </location>
</feature>
<dbReference type="InterPro" id="IPR013830">
    <property type="entry name" value="SGNH_hydro"/>
</dbReference>
<accession>A0ABW3X245</accession>
<protein>
    <submittedName>
        <fullName evidence="3">SGNH/GDSL hydrolase family protein</fullName>
    </submittedName>
</protein>
<dbReference type="GO" id="GO:0016787">
    <property type="term" value="F:hydrolase activity"/>
    <property type="evidence" value="ECO:0007669"/>
    <property type="project" value="UniProtKB-KW"/>
</dbReference>
<evidence type="ECO:0000313" key="3">
    <source>
        <dbReference type="EMBL" id="MFD1302944.1"/>
    </source>
</evidence>
<evidence type="ECO:0000259" key="2">
    <source>
        <dbReference type="Pfam" id="PF13472"/>
    </source>
</evidence>
<feature type="chain" id="PRO_5046990927" evidence="1">
    <location>
        <begin position="29"/>
        <end position="401"/>
    </location>
</feature>
<gene>
    <name evidence="3" type="ORF">ACFQ4G_15330</name>
</gene>
<organism evidence="3 4">
    <name type="scientific">Methylobacterium marchantiae</name>
    <dbReference type="NCBI Taxonomy" id="600331"/>
    <lineage>
        <taxon>Bacteria</taxon>
        <taxon>Pseudomonadati</taxon>
        <taxon>Pseudomonadota</taxon>
        <taxon>Alphaproteobacteria</taxon>
        <taxon>Hyphomicrobiales</taxon>
        <taxon>Methylobacteriaceae</taxon>
        <taxon>Methylobacterium</taxon>
    </lineage>
</organism>
<feature type="domain" description="SGNH hydrolase-type esterase" evidence="2">
    <location>
        <begin position="203"/>
        <end position="387"/>
    </location>
</feature>
<dbReference type="Proteomes" id="UP001597176">
    <property type="component" value="Unassembled WGS sequence"/>
</dbReference>
<dbReference type="SUPFAM" id="SSF52266">
    <property type="entry name" value="SGNH hydrolase"/>
    <property type="match status" value="1"/>
</dbReference>
<dbReference type="InterPro" id="IPR036514">
    <property type="entry name" value="SGNH_hydro_sf"/>
</dbReference>
<proteinExistence type="predicted"/>
<comment type="caution">
    <text evidence="3">The sequence shown here is derived from an EMBL/GenBank/DDBJ whole genome shotgun (WGS) entry which is preliminary data.</text>
</comment>
<dbReference type="PANTHER" id="PTHR43784:SF2">
    <property type="entry name" value="GDSL-LIKE LIPASE_ACYLHYDROLASE, PUTATIVE (AFU_ORTHOLOGUE AFUA_2G00820)-RELATED"/>
    <property type="match status" value="1"/>
</dbReference>
<evidence type="ECO:0000256" key="1">
    <source>
        <dbReference type="SAM" id="SignalP"/>
    </source>
</evidence>
<dbReference type="Pfam" id="PF13472">
    <property type="entry name" value="Lipase_GDSL_2"/>
    <property type="match status" value="1"/>
</dbReference>
<dbReference type="EMBL" id="JBHTND010000021">
    <property type="protein sequence ID" value="MFD1302944.1"/>
    <property type="molecule type" value="Genomic_DNA"/>
</dbReference>